<dbReference type="InterPro" id="IPR012000">
    <property type="entry name" value="Thiamin_PyroP_enz_cen_dom"/>
</dbReference>
<feature type="compositionally biased region" description="Low complexity" evidence="4">
    <location>
        <begin position="370"/>
        <end position="387"/>
    </location>
</feature>
<feature type="domain" description="Thiamine pyrophosphate enzyme central" evidence="5">
    <location>
        <begin position="225"/>
        <end position="353"/>
    </location>
</feature>
<dbReference type="PANTHER" id="PTHR18968:SF13">
    <property type="entry name" value="ACETOLACTATE SYNTHASE CATALYTIC SUBUNIT, MITOCHONDRIAL"/>
    <property type="match status" value="1"/>
</dbReference>
<dbReference type="EMBL" id="VCKX01000054">
    <property type="protein sequence ID" value="TMR33643.1"/>
    <property type="molecule type" value="Genomic_DNA"/>
</dbReference>
<accession>A0A5S4GL91</accession>
<feature type="region of interest" description="Disordered" evidence="4">
    <location>
        <begin position="201"/>
        <end position="222"/>
    </location>
</feature>
<dbReference type="InterPro" id="IPR045229">
    <property type="entry name" value="TPP_enz"/>
</dbReference>
<dbReference type="InterPro" id="IPR029061">
    <property type="entry name" value="THDP-binding"/>
</dbReference>
<dbReference type="GO" id="GO:0050660">
    <property type="term" value="F:flavin adenine dinucleotide binding"/>
    <property type="evidence" value="ECO:0007669"/>
    <property type="project" value="TreeGrafter"/>
</dbReference>
<dbReference type="GO" id="GO:0003984">
    <property type="term" value="F:acetolactate synthase activity"/>
    <property type="evidence" value="ECO:0007669"/>
    <property type="project" value="TreeGrafter"/>
</dbReference>
<gene>
    <name evidence="8" type="ORF">ETD85_19275</name>
</gene>
<evidence type="ECO:0000259" key="7">
    <source>
        <dbReference type="Pfam" id="PF02776"/>
    </source>
</evidence>
<protein>
    <submittedName>
        <fullName evidence="8">Thiamine pyrophosphate-binding protein</fullName>
    </submittedName>
</protein>
<proteinExistence type="inferred from homology"/>
<keyword evidence="2 3" id="KW-0786">Thiamine pyrophosphate</keyword>
<evidence type="ECO:0000259" key="6">
    <source>
        <dbReference type="Pfam" id="PF02775"/>
    </source>
</evidence>
<dbReference type="InterPro" id="IPR029035">
    <property type="entry name" value="DHS-like_NAD/FAD-binding_dom"/>
</dbReference>
<dbReference type="InterPro" id="IPR011766">
    <property type="entry name" value="TPP_enzyme_TPP-bd"/>
</dbReference>
<dbReference type="SUPFAM" id="SSF52467">
    <property type="entry name" value="DHS-like NAD/FAD-binding domain"/>
    <property type="match status" value="1"/>
</dbReference>
<reference evidence="8 9" key="1">
    <citation type="submission" date="2019-05" db="EMBL/GenBank/DDBJ databases">
        <title>Draft genome sequence of Nonomuraea zeae DSM 100528.</title>
        <authorList>
            <person name="Saricaoglu S."/>
            <person name="Isik K."/>
        </authorList>
    </citation>
    <scope>NUCLEOTIDE SEQUENCE [LARGE SCALE GENOMIC DNA]</scope>
    <source>
        <strain evidence="8 9">DSM 100528</strain>
    </source>
</reference>
<evidence type="ECO:0000256" key="2">
    <source>
        <dbReference type="ARBA" id="ARBA00023052"/>
    </source>
</evidence>
<comment type="similarity">
    <text evidence="1 3">Belongs to the TPP enzyme family.</text>
</comment>
<comment type="caution">
    <text evidence="8">The sequence shown here is derived from an EMBL/GenBank/DDBJ whole genome shotgun (WGS) entry which is preliminary data.</text>
</comment>
<feature type="domain" description="Thiamine pyrophosphate enzyme N-terminal TPP-binding" evidence="7">
    <location>
        <begin position="39"/>
        <end position="152"/>
    </location>
</feature>
<dbReference type="AlphaFoldDB" id="A0A5S4GL91"/>
<sequence>MSGRERAVSAVERPPIQGKTFPCSYEYGRVQSHPMRDGTVVDAVTAALIAEGTEVVFALMGDGNLDLLTKVSMTGRIKLVHACHEQGAVAMADGYARFSGKPGVASVTHGPGLSNTATSLLTAVAARSPVVLIAPDTPTGDLNHPQRFDQQAFIRSTGAMFRPLHRPGTVHADTGAVFRHVRYGKGPAVLNAPTDVLLAPVPPDTEPYKPADEPPAGPAPDPTAVDAAVAALTAARRPVILVGRGVPPGAGAEPVGELADLLGAPITTSLKAKGLLARHPRSLGVAGGLGTRAASRALAAADCVLVLGATANQWTTDGGLTGGVIVHVDHDAEAMGRHSRPDVSVVGDAVKTAAVLRDRLAAAGPRAGWTPPAEESAGASSPAGTSPVHPQQVVDALDAALPEERLLVVDAGHFGSYAQQTLRSWDPRRYAFTHDFGAIGQALGVSIGAAFAREGERVTVVLGDGCLMMSLNELATVRRYGLPLTVVVMNDGGYGQERHSLRAKGFPIAESEHTWPDIASIARGFGIPAHSIGCATDLPLLSQVLAEETGPVLFDVHIDPDAQNRAFADIAARLRGSSPDVEGERR</sequence>
<feature type="domain" description="Thiamine pyrophosphate enzyme TPP-binding" evidence="6">
    <location>
        <begin position="410"/>
        <end position="556"/>
    </location>
</feature>
<dbReference type="Proteomes" id="UP000306628">
    <property type="component" value="Unassembled WGS sequence"/>
</dbReference>
<dbReference type="PANTHER" id="PTHR18968">
    <property type="entry name" value="THIAMINE PYROPHOSPHATE ENZYMES"/>
    <property type="match status" value="1"/>
</dbReference>
<dbReference type="Pfam" id="PF00205">
    <property type="entry name" value="TPP_enzyme_M"/>
    <property type="match status" value="1"/>
</dbReference>
<dbReference type="Pfam" id="PF02776">
    <property type="entry name" value="TPP_enzyme_N"/>
    <property type="match status" value="1"/>
</dbReference>
<dbReference type="GO" id="GO:0000287">
    <property type="term" value="F:magnesium ion binding"/>
    <property type="evidence" value="ECO:0007669"/>
    <property type="project" value="InterPro"/>
</dbReference>
<evidence type="ECO:0000256" key="4">
    <source>
        <dbReference type="SAM" id="MobiDB-lite"/>
    </source>
</evidence>
<feature type="region of interest" description="Disordered" evidence="4">
    <location>
        <begin position="364"/>
        <end position="390"/>
    </location>
</feature>
<dbReference type="InterPro" id="IPR012001">
    <property type="entry name" value="Thiamin_PyroP_enz_TPP-bd_dom"/>
</dbReference>
<name>A0A5S4GL91_9ACTN</name>
<organism evidence="8 9">
    <name type="scientific">Nonomuraea zeae</name>
    <dbReference type="NCBI Taxonomy" id="1642303"/>
    <lineage>
        <taxon>Bacteria</taxon>
        <taxon>Bacillati</taxon>
        <taxon>Actinomycetota</taxon>
        <taxon>Actinomycetes</taxon>
        <taxon>Streptosporangiales</taxon>
        <taxon>Streptosporangiaceae</taxon>
        <taxon>Nonomuraea</taxon>
    </lineage>
</organism>
<dbReference type="GO" id="GO:0005948">
    <property type="term" value="C:acetolactate synthase complex"/>
    <property type="evidence" value="ECO:0007669"/>
    <property type="project" value="TreeGrafter"/>
</dbReference>
<evidence type="ECO:0000313" key="8">
    <source>
        <dbReference type="EMBL" id="TMR33643.1"/>
    </source>
</evidence>
<evidence type="ECO:0000256" key="1">
    <source>
        <dbReference type="ARBA" id="ARBA00007812"/>
    </source>
</evidence>
<evidence type="ECO:0000259" key="5">
    <source>
        <dbReference type="Pfam" id="PF00205"/>
    </source>
</evidence>
<dbReference type="OrthoDB" id="3203527at2"/>
<dbReference type="CDD" id="cd07035">
    <property type="entry name" value="TPP_PYR_POX_like"/>
    <property type="match status" value="1"/>
</dbReference>
<dbReference type="Gene3D" id="3.40.50.970">
    <property type="match status" value="2"/>
</dbReference>
<keyword evidence="9" id="KW-1185">Reference proteome</keyword>
<dbReference type="GO" id="GO:0030976">
    <property type="term" value="F:thiamine pyrophosphate binding"/>
    <property type="evidence" value="ECO:0007669"/>
    <property type="project" value="InterPro"/>
</dbReference>
<dbReference type="Pfam" id="PF02775">
    <property type="entry name" value="TPP_enzyme_C"/>
    <property type="match status" value="1"/>
</dbReference>
<dbReference type="CDD" id="cd00568">
    <property type="entry name" value="TPP_enzymes"/>
    <property type="match status" value="1"/>
</dbReference>
<evidence type="ECO:0000256" key="3">
    <source>
        <dbReference type="RuleBase" id="RU362132"/>
    </source>
</evidence>
<dbReference type="Gene3D" id="3.40.50.1220">
    <property type="entry name" value="TPP-binding domain"/>
    <property type="match status" value="1"/>
</dbReference>
<dbReference type="GO" id="GO:0009099">
    <property type="term" value="P:L-valine biosynthetic process"/>
    <property type="evidence" value="ECO:0007669"/>
    <property type="project" value="TreeGrafter"/>
</dbReference>
<evidence type="ECO:0000313" key="9">
    <source>
        <dbReference type="Proteomes" id="UP000306628"/>
    </source>
</evidence>
<dbReference type="SUPFAM" id="SSF52518">
    <property type="entry name" value="Thiamin diphosphate-binding fold (THDP-binding)"/>
    <property type="match status" value="2"/>
</dbReference>
<dbReference type="GO" id="GO:0009097">
    <property type="term" value="P:isoleucine biosynthetic process"/>
    <property type="evidence" value="ECO:0007669"/>
    <property type="project" value="TreeGrafter"/>
</dbReference>